<dbReference type="InterPro" id="IPR020568">
    <property type="entry name" value="Ribosomal_Su5_D2-typ_SF"/>
</dbReference>
<gene>
    <name evidence="5" type="primary">rpsI</name>
    <name evidence="8" type="ORF">UY72_C0036G0008</name>
</gene>
<feature type="region of interest" description="Disordered" evidence="7">
    <location>
        <begin position="103"/>
        <end position="131"/>
    </location>
</feature>
<evidence type="ECO:0000256" key="6">
    <source>
        <dbReference type="RuleBase" id="RU003815"/>
    </source>
</evidence>
<evidence type="ECO:0000256" key="4">
    <source>
        <dbReference type="ARBA" id="ARBA00035259"/>
    </source>
</evidence>
<accession>A0A0G1XFG0</accession>
<evidence type="ECO:0000256" key="2">
    <source>
        <dbReference type="ARBA" id="ARBA00022980"/>
    </source>
</evidence>
<dbReference type="GO" id="GO:0006412">
    <property type="term" value="P:translation"/>
    <property type="evidence" value="ECO:0007669"/>
    <property type="project" value="UniProtKB-UniRule"/>
</dbReference>
<dbReference type="AlphaFoldDB" id="A0A0G1XFG0"/>
<evidence type="ECO:0000313" key="9">
    <source>
        <dbReference type="Proteomes" id="UP000034846"/>
    </source>
</evidence>
<comment type="similarity">
    <text evidence="1 5 6">Belongs to the universal ribosomal protein uS9 family.</text>
</comment>
<dbReference type="GO" id="GO:0003735">
    <property type="term" value="F:structural constituent of ribosome"/>
    <property type="evidence" value="ECO:0007669"/>
    <property type="project" value="InterPro"/>
</dbReference>
<dbReference type="PANTHER" id="PTHR21569:SF1">
    <property type="entry name" value="SMALL RIBOSOMAL SUBUNIT PROTEIN US9M"/>
    <property type="match status" value="1"/>
</dbReference>
<keyword evidence="2 5" id="KW-0689">Ribosomal protein</keyword>
<dbReference type="Gene3D" id="3.30.230.10">
    <property type="match status" value="1"/>
</dbReference>
<dbReference type="SUPFAM" id="SSF54211">
    <property type="entry name" value="Ribosomal protein S5 domain 2-like"/>
    <property type="match status" value="1"/>
</dbReference>
<dbReference type="InterPro" id="IPR023035">
    <property type="entry name" value="Ribosomal_uS9_bac/plastid"/>
</dbReference>
<dbReference type="PROSITE" id="PS00360">
    <property type="entry name" value="RIBOSOMAL_S9"/>
    <property type="match status" value="1"/>
</dbReference>
<dbReference type="InterPro" id="IPR014721">
    <property type="entry name" value="Ribsml_uS5_D2-typ_fold_subgr"/>
</dbReference>
<dbReference type="HAMAP" id="MF_00532_B">
    <property type="entry name" value="Ribosomal_uS9_B"/>
    <property type="match status" value="1"/>
</dbReference>
<evidence type="ECO:0000256" key="7">
    <source>
        <dbReference type="SAM" id="MobiDB-lite"/>
    </source>
</evidence>
<comment type="caution">
    <text evidence="8">The sequence shown here is derived from an EMBL/GenBank/DDBJ whole genome shotgun (WGS) entry which is preliminary data.</text>
</comment>
<dbReference type="EMBL" id="LCRD01000036">
    <property type="protein sequence ID" value="KKW29666.1"/>
    <property type="molecule type" value="Genomic_DNA"/>
</dbReference>
<dbReference type="GO" id="GO:0005737">
    <property type="term" value="C:cytoplasm"/>
    <property type="evidence" value="ECO:0007669"/>
    <property type="project" value="UniProtKB-ARBA"/>
</dbReference>
<dbReference type="Proteomes" id="UP000034846">
    <property type="component" value="Unassembled WGS sequence"/>
</dbReference>
<dbReference type="PANTHER" id="PTHR21569">
    <property type="entry name" value="RIBOSOMAL PROTEIN S9"/>
    <property type="match status" value="1"/>
</dbReference>
<reference evidence="8 9" key="1">
    <citation type="journal article" date="2015" name="Nature">
        <title>rRNA introns, odd ribosomes, and small enigmatic genomes across a large radiation of phyla.</title>
        <authorList>
            <person name="Brown C.T."/>
            <person name="Hug L.A."/>
            <person name="Thomas B.C."/>
            <person name="Sharon I."/>
            <person name="Castelle C.J."/>
            <person name="Singh A."/>
            <person name="Wilkins M.J."/>
            <person name="Williams K.H."/>
            <person name="Banfield J.F."/>
        </authorList>
    </citation>
    <scope>NUCLEOTIDE SEQUENCE [LARGE SCALE GENOMIC DNA]</scope>
</reference>
<evidence type="ECO:0000256" key="5">
    <source>
        <dbReference type="HAMAP-Rule" id="MF_00532"/>
    </source>
</evidence>
<proteinExistence type="inferred from homology"/>
<evidence type="ECO:0000256" key="3">
    <source>
        <dbReference type="ARBA" id="ARBA00023274"/>
    </source>
</evidence>
<evidence type="ECO:0000256" key="1">
    <source>
        <dbReference type="ARBA" id="ARBA00005251"/>
    </source>
</evidence>
<dbReference type="NCBIfam" id="NF001099">
    <property type="entry name" value="PRK00132.1"/>
    <property type="match status" value="1"/>
</dbReference>
<dbReference type="FunFam" id="3.30.230.10:FF:000001">
    <property type="entry name" value="30S ribosomal protein S9"/>
    <property type="match status" value="1"/>
</dbReference>
<dbReference type="PATRIC" id="fig|1618989.3.peg.547"/>
<protein>
    <recommendedName>
        <fullName evidence="4 5">Small ribosomal subunit protein uS9</fullName>
    </recommendedName>
</protein>
<keyword evidence="3 5" id="KW-0687">Ribonucleoprotein</keyword>
<dbReference type="Pfam" id="PF00380">
    <property type="entry name" value="Ribosomal_S9"/>
    <property type="match status" value="1"/>
</dbReference>
<sequence length="131" mass="14493">MAEKYYQAVGRRKTSTAQVRLFLGGSGKITVNGKPFEVYFPTEELRRTVVRPLAEVGQAEKADVTIRTEGGGPVGQSEASRLGIARALVDSEGAMRLPLKAAGLLTRDPRKKERTKFGKHGARRSPQWRKR</sequence>
<dbReference type="InterPro" id="IPR000754">
    <property type="entry name" value="Ribosomal_uS9"/>
</dbReference>
<organism evidence="8 9">
    <name type="scientific">Candidatus Uhrbacteria bacterium GW2011_GWD2_52_7</name>
    <dbReference type="NCBI Taxonomy" id="1618989"/>
    <lineage>
        <taxon>Bacteria</taxon>
        <taxon>Candidatus Uhriibacteriota</taxon>
    </lineage>
</organism>
<dbReference type="GO" id="GO:0003723">
    <property type="term" value="F:RNA binding"/>
    <property type="evidence" value="ECO:0007669"/>
    <property type="project" value="TreeGrafter"/>
</dbReference>
<dbReference type="InterPro" id="IPR020574">
    <property type="entry name" value="Ribosomal_uS9_CS"/>
</dbReference>
<feature type="compositionally biased region" description="Basic residues" evidence="7">
    <location>
        <begin position="112"/>
        <end position="131"/>
    </location>
</feature>
<dbReference type="GO" id="GO:0015935">
    <property type="term" value="C:small ribosomal subunit"/>
    <property type="evidence" value="ECO:0007669"/>
    <property type="project" value="UniProtKB-ARBA"/>
</dbReference>
<name>A0A0G1XFG0_9BACT</name>
<evidence type="ECO:0000313" key="8">
    <source>
        <dbReference type="EMBL" id="KKW29666.1"/>
    </source>
</evidence>